<dbReference type="Proteomes" id="UP001165083">
    <property type="component" value="Unassembled WGS sequence"/>
</dbReference>
<name>A0A9W6X9E5_9STRA</name>
<dbReference type="PANTHER" id="PTHR16306:SF0">
    <property type="entry name" value="TRANSLIN-ASSOCIATED FACTOR X-INTERACTING PROTEIN 1"/>
    <property type="match status" value="1"/>
</dbReference>
<dbReference type="Pfam" id="PF15739">
    <property type="entry name" value="TSNAXIP1_N"/>
    <property type="match status" value="1"/>
</dbReference>
<dbReference type="InterPro" id="IPR032755">
    <property type="entry name" value="TSNAXIP1_N"/>
</dbReference>
<evidence type="ECO:0000256" key="2">
    <source>
        <dbReference type="SAM" id="Coils"/>
    </source>
</evidence>
<gene>
    <name evidence="5" type="ORF">Plil01_001451900</name>
</gene>
<proteinExistence type="predicted"/>
<dbReference type="PANTHER" id="PTHR16306">
    <property type="entry name" value="TRANSLIN-ASSOCIATED FACTOR X-INTERACTING PROTEIN 1"/>
    <property type="match status" value="1"/>
</dbReference>
<accession>A0A9W6X9E5</accession>
<keyword evidence="1 2" id="KW-0175">Coiled coil</keyword>
<feature type="coiled-coil region" evidence="2">
    <location>
        <begin position="259"/>
        <end position="286"/>
    </location>
</feature>
<dbReference type="EMBL" id="BSXW01001143">
    <property type="protein sequence ID" value="GMF34064.1"/>
    <property type="molecule type" value="Genomic_DNA"/>
</dbReference>
<dbReference type="OrthoDB" id="261426at2759"/>
<keyword evidence="6" id="KW-1185">Reference proteome</keyword>
<sequence>MDFVAIGLASPPPRRPAQTKGTTSTSSSLPPLVPAVNEFTVTTPSPRRNAGVAASPRSPTAGKHLHPDKPPHHHQQRTAQVDSWPLTFAPGSPVNHTHVESTVDLDPFSPISPKVRKLHTRTRLVDDSRTRPALLQELMTFLHVELDGDERDSLKTRKSSLSSLRRLQVVREALNRLIDGFSVYAPVLMRIRDEYEHAVETLHARSLMVPGLHTRLQSVETHCLRQLSACSAEAKARSLTLKRRLAETQAMLAASAAENARLNAALRVEKDNVSQAESKLTEAQRSTLALANSVRRHDESLRAGHERSLEDARALQKITARYYHACDELAELKKTVAALEEQGNGEHVAADKNTIVLLSREIQELSTALTAASGSPAPTNSLILNQENVSSKHVALNHAFVMGLDSFGLELELSDLLNGITNAPTIPEGIDATAGSIAQRLRQVQQQQFALLAAKKEGEQDIQSPVVFLTEPAELLALNGITADKLVTMSTALTKATGDFITGRGMSSDVPNYLQHDGFVRNLFFPRVRIEQLVSQIWDQLDEQLRVAQNRHSTTRASLASGNESAIAVLNSASGSSLLTMALERFLQRSRDNRADRVELVYNFLAGLERFCSQSSTCRLFHLVFYQELPIEARSDQTRELARLHEALVVVDHDRHFSNTTTESELDDSSLPPGRVSLADVVRTLRLTFPWKSDAALSQLHRALLIDLRGQSQIDYTTLLAHHSHVTANSMTKAKPGGLEAGRSGQPQTKCQFAECLKMQRLEDLLTFRQHVQRQIRRHVQPNTNDYEVSEPGDVGALMVSLHDLRSCLHTADSAMPEQDVSKILVAVSGLSARELLTHDDMMLDVRQVLQRLPTLLLRPTGRFTADSVPQ</sequence>
<organism evidence="5 6">
    <name type="scientific">Phytophthora lilii</name>
    <dbReference type="NCBI Taxonomy" id="2077276"/>
    <lineage>
        <taxon>Eukaryota</taxon>
        <taxon>Sar</taxon>
        <taxon>Stramenopiles</taxon>
        <taxon>Oomycota</taxon>
        <taxon>Peronosporomycetes</taxon>
        <taxon>Peronosporales</taxon>
        <taxon>Peronosporaceae</taxon>
        <taxon>Phytophthora</taxon>
    </lineage>
</organism>
<evidence type="ECO:0000313" key="6">
    <source>
        <dbReference type="Proteomes" id="UP001165083"/>
    </source>
</evidence>
<dbReference type="AlphaFoldDB" id="A0A9W6X9E5"/>
<reference evidence="5" key="1">
    <citation type="submission" date="2023-04" db="EMBL/GenBank/DDBJ databases">
        <title>Phytophthora lilii NBRC 32176.</title>
        <authorList>
            <person name="Ichikawa N."/>
            <person name="Sato H."/>
            <person name="Tonouchi N."/>
        </authorList>
    </citation>
    <scope>NUCLEOTIDE SEQUENCE</scope>
    <source>
        <strain evidence="5">NBRC 32176</strain>
    </source>
</reference>
<evidence type="ECO:0000256" key="1">
    <source>
        <dbReference type="ARBA" id="ARBA00023054"/>
    </source>
</evidence>
<dbReference type="GO" id="GO:0005737">
    <property type="term" value="C:cytoplasm"/>
    <property type="evidence" value="ECO:0007669"/>
    <property type="project" value="TreeGrafter"/>
</dbReference>
<protein>
    <submittedName>
        <fullName evidence="5">Unnamed protein product</fullName>
    </submittedName>
</protein>
<evidence type="ECO:0000256" key="3">
    <source>
        <dbReference type="SAM" id="MobiDB-lite"/>
    </source>
</evidence>
<evidence type="ECO:0000313" key="5">
    <source>
        <dbReference type="EMBL" id="GMF34064.1"/>
    </source>
</evidence>
<feature type="region of interest" description="Disordered" evidence="3">
    <location>
        <begin position="1"/>
        <end position="79"/>
    </location>
</feature>
<evidence type="ECO:0000259" key="4">
    <source>
        <dbReference type="Pfam" id="PF15739"/>
    </source>
</evidence>
<feature type="domain" description="Translin-associated factor X-interacting protein 1 N-terminal" evidence="4">
    <location>
        <begin position="157"/>
        <end position="239"/>
    </location>
</feature>
<comment type="caution">
    <text evidence="5">The sequence shown here is derived from an EMBL/GenBank/DDBJ whole genome shotgun (WGS) entry which is preliminary data.</text>
</comment>